<evidence type="ECO:0000313" key="3">
    <source>
        <dbReference type="Proteomes" id="UP000828390"/>
    </source>
</evidence>
<sequence>MIVLWRRGVLACTNGTNTETTYTTNTGSLAISSRSYGDTVETPNYFILEKHAQSVEDAVGHYNTADEPNKDNRDTDNYNSIDDEPYHIAKDDNDDYDYTTNVVSTGPNSRKPDTVYNKLKKDRPGDYDHVGRDGHNVSQSGNDYDTTALTRRNDGDSDYNHIPHP</sequence>
<feature type="region of interest" description="Disordered" evidence="1">
    <location>
        <begin position="62"/>
        <end position="165"/>
    </location>
</feature>
<dbReference type="AlphaFoldDB" id="A0A9D4KXH5"/>
<feature type="compositionally biased region" description="Basic and acidic residues" evidence="1">
    <location>
        <begin position="67"/>
        <end position="76"/>
    </location>
</feature>
<reference evidence="2" key="2">
    <citation type="submission" date="2020-11" db="EMBL/GenBank/DDBJ databases">
        <authorList>
            <person name="McCartney M.A."/>
            <person name="Auch B."/>
            <person name="Kono T."/>
            <person name="Mallez S."/>
            <person name="Becker A."/>
            <person name="Gohl D.M."/>
            <person name="Silverstein K.A.T."/>
            <person name="Koren S."/>
            <person name="Bechman K.B."/>
            <person name="Herman A."/>
            <person name="Abrahante J.E."/>
            <person name="Garbe J."/>
        </authorList>
    </citation>
    <scope>NUCLEOTIDE SEQUENCE</scope>
    <source>
        <strain evidence="2">Duluth1</strain>
        <tissue evidence="2">Whole animal</tissue>
    </source>
</reference>
<evidence type="ECO:0000313" key="2">
    <source>
        <dbReference type="EMBL" id="KAH3847384.1"/>
    </source>
</evidence>
<dbReference type="EMBL" id="JAIWYP010000003">
    <property type="protein sequence ID" value="KAH3847384.1"/>
    <property type="molecule type" value="Genomic_DNA"/>
</dbReference>
<evidence type="ECO:0000256" key="1">
    <source>
        <dbReference type="SAM" id="MobiDB-lite"/>
    </source>
</evidence>
<keyword evidence="3" id="KW-1185">Reference proteome</keyword>
<feature type="compositionally biased region" description="Polar residues" evidence="1">
    <location>
        <begin position="136"/>
        <end position="150"/>
    </location>
</feature>
<protein>
    <submittedName>
        <fullName evidence="2">Uncharacterized protein</fullName>
    </submittedName>
</protein>
<comment type="caution">
    <text evidence="2">The sequence shown here is derived from an EMBL/GenBank/DDBJ whole genome shotgun (WGS) entry which is preliminary data.</text>
</comment>
<feature type="compositionally biased region" description="Basic and acidic residues" evidence="1">
    <location>
        <begin position="151"/>
        <end position="165"/>
    </location>
</feature>
<organism evidence="2 3">
    <name type="scientific">Dreissena polymorpha</name>
    <name type="common">Zebra mussel</name>
    <name type="synonym">Mytilus polymorpha</name>
    <dbReference type="NCBI Taxonomy" id="45954"/>
    <lineage>
        <taxon>Eukaryota</taxon>
        <taxon>Metazoa</taxon>
        <taxon>Spiralia</taxon>
        <taxon>Lophotrochozoa</taxon>
        <taxon>Mollusca</taxon>
        <taxon>Bivalvia</taxon>
        <taxon>Autobranchia</taxon>
        <taxon>Heteroconchia</taxon>
        <taxon>Euheterodonta</taxon>
        <taxon>Imparidentia</taxon>
        <taxon>Neoheterodontei</taxon>
        <taxon>Myida</taxon>
        <taxon>Dreissenoidea</taxon>
        <taxon>Dreissenidae</taxon>
        <taxon>Dreissena</taxon>
    </lineage>
</organism>
<feature type="compositionally biased region" description="Basic and acidic residues" evidence="1">
    <location>
        <begin position="122"/>
        <end position="135"/>
    </location>
</feature>
<reference evidence="2" key="1">
    <citation type="journal article" date="2019" name="bioRxiv">
        <title>The Genome of the Zebra Mussel, Dreissena polymorpha: A Resource for Invasive Species Research.</title>
        <authorList>
            <person name="McCartney M.A."/>
            <person name="Auch B."/>
            <person name="Kono T."/>
            <person name="Mallez S."/>
            <person name="Zhang Y."/>
            <person name="Obille A."/>
            <person name="Becker A."/>
            <person name="Abrahante J.E."/>
            <person name="Garbe J."/>
            <person name="Badalamenti J.P."/>
            <person name="Herman A."/>
            <person name="Mangelson H."/>
            <person name="Liachko I."/>
            <person name="Sullivan S."/>
            <person name="Sone E.D."/>
            <person name="Koren S."/>
            <person name="Silverstein K.A.T."/>
            <person name="Beckman K.B."/>
            <person name="Gohl D.M."/>
        </authorList>
    </citation>
    <scope>NUCLEOTIDE SEQUENCE</scope>
    <source>
        <strain evidence="2">Duluth1</strain>
        <tissue evidence="2">Whole animal</tissue>
    </source>
</reference>
<dbReference type="Proteomes" id="UP000828390">
    <property type="component" value="Unassembled WGS sequence"/>
</dbReference>
<name>A0A9D4KXH5_DREPO</name>
<gene>
    <name evidence="2" type="ORF">DPMN_089705</name>
</gene>
<proteinExistence type="predicted"/>
<accession>A0A9D4KXH5</accession>